<name>A0A8T0IKL0_CERPU</name>
<accession>A0A8T0IKL0</accession>
<evidence type="ECO:0000313" key="1">
    <source>
        <dbReference type="EMBL" id="KAG0584320.1"/>
    </source>
</evidence>
<dbReference type="EMBL" id="CM026423">
    <property type="protein sequence ID" value="KAG0584320.1"/>
    <property type="molecule type" value="Genomic_DNA"/>
</dbReference>
<protein>
    <submittedName>
        <fullName evidence="1">Uncharacterized protein</fullName>
    </submittedName>
</protein>
<dbReference type="AlphaFoldDB" id="A0A8T0IKL0"/>
<organism evidence="1 2">
    <name type="scientific">Ceratodon purpureus</name>
    <name type="common">Fire moss</name>
    <name type="synonym">Dicranum purpureum</name>
    <dbReference type="NCBI Taxonomy" id="3225"/>
    <lineage>
        <taxon>Eukaryota</taxon>
        <taxon>Viridiplantae</taxon>
        <taxon>Streptophyta</taxon>
        <taxon>Embryophyta</taxon>
        <taxon>Bryophyta</taxon>
        <taxon>Bryophytina</taxon>
        <taxon>Bryopsida</taxon>
        <taxon>Dicranidae</taxon>
        <taxon>Pseudoditrichales</taxon>
        <taxon>Ditrichaceae</taxon>
        <taxon>Ceratodon</taxon>
    </lineage>
</organism>
<gene>
    <name evidence="1" type="ORF">KC19_3G202500</name>
</gene>
<evidence type="ECO:0000313" key="2">
    <source>
        <dbReference type="Proteomes" id="UP000822688"/>
    </source>
</evidence>
<reference evidence="1" key="1">
    <citation type="submission" date="2020-06" db="EMBL/GenBank/DDBJ databases">
        <title>WGS assembly of Ceratodon purpureus strain R40.</title>
        <authorList>
            <person name="Carey S.B."/>
            <person name="Jenkins J."/>
            <person name="Shu S."/>
            <person name="Lovell J.T."/>
            <person name="Sreedasyam A."/>
            <person name="Maumus F."/>
            <person name="Tiley G.P."/>
            <person name="Fernandez-Pozo N."/>
            <person name="Barry K."/>
            <person name="Chen C."/>
            <person name="Wang M."/>
            <person name="Lipzen A."/>
            <person name="Daum C."/>
            <person name="Saski C.A."/>
            <person name="Payton A.C."/>
            <person name="Mcbreen J.C."/>
            <person name="Conrad R.E."/>
            <person name="Kollar L.M."/>
            <person name="Olsson S."/>
            <person name="Huttunen S."/>
            <person name="Landis J.B."/>
            <person name="Wickett N.J."/>
            <person name="Johnson M.G."/>
            <person name="Rensing S.A."/>
            <person name="Grimwood J."/>
            <person name="Schmutz J."/>
            <person name="Mcdaniel S.F."/>
        </authorList>
    </citation>
    <scope>NUCLEOTIDE SEQUENCE</scope>
    <source>
        <strain evidence="1">R40</strain>
    </source>
</reference>
<sequence length="53" mass="6232">MLRKQETCCCVQASYKTFDSVRLQHIQGLNWQPKHRLLSPTSHQELYRKSSLG</sequence>
<keyword evidence="2" id="KW-1185">Reference proteome</keyword>
<comment type="caution">
    <text evidence="1">The sequence shown here is derived from an EMBL/GenBank/DDBJ whole genome shotgun (WGS) entry which is preliminary data.</text>
</comment>
<dbReference type="Proteomes" id="UP000822688">
    <property type="component" value="Chromosome 3"/>
</dbReference>
<proteinExistence type="predicted"/>